<name>A0A0V1D9D6_TRIBR</name>
<dbReference type="Proteomes" id="UP000054653">
    <property type="component" value="Unassembled WGS sequence"/>
</dbReference>
<reference evidence="1 2" key="1">
    <citation type="submission" date="2015-01" db="EMBL/GenBank/DDBJ databases">
        <title>Evolution of Trichinella species and genotypes.</title>
        <authorList>
            <person name="Korhonen P.K."/>
            <person name="Edoardo P."/>
            <person name="Giuseppe L.R."/>
            <person name="Gasser R.B."/>
        </authorList>
    </citation>
    <scope>NUCLEOTIDE SEQUENCE [LARGE SCALE GENOMIC DNA]</scope>
    <source>
        <strain evidence="1">ISS120</strain>
    </source>
</reference>
<comment type="caution">
    <text evidence="1">The sequence shown here is derived from an EMBL/GenBank/DDBJ whole genome shotgun (WGS) entry which is preliminary data.</text>
</comment>
<gene>
    <name evidence="1" type="ORF">T03_363</name>
</gene>
<sequence length="81" mass="9911">MLAHCNILHFKSKWAFPGQQINFMKGTRIIALRYLVVLLLQINKYVVHVRPWIWLKHMHQLEHLQFCVRFKHHHRRGCCQI</sequence>
<dbReference type="AlphaFoldDB" id="A0A0V1D9D6"/>
<keyword evidence="2" id="KW-1185">Reference proteome</keyword>
<organism evidence="1 2">
    <name type="scientific">Trichinella britovi</name>
    <name type="common">Parasitic roundworm</name>
    <dbReference type="NCBI Taxonomy" id="45882"/>
    <lineage>
        <taxon>Eukaryota</taxon>
        <taxon>Metazoa</taxon>
        <taxon>Ecdysozoa</taxon>
        <taxon>Nematoda</taxon>
        <taxon>Enoplea</taxon>
        <taxon>Dorylaimia</taxon>
        <taxon>Trichinellida</taxon>
        <taxon>Trichinellidae</taxon>
        <taxon>Trichinella</taxon>
    </lineage>
</organism>
<proteinExistence type="predicted"/>
<protein>
    <submittedName>
        <fullName evidence="1">Uncharacterized protein</fullName>
    </submittedName>
</protein>
<accession>A0A0V1D9D6</accession>
<evidence type="ECO:0000313" key="1">
    <source>
        <dbReference type="EMBL" id="KRY58087.1"/>
    </source>
</evidence>
<dbReference type="EMBL" id="JYDI01000024">
    <property type="protein sequence ID" value="KRY58087.1"/>
    <property type="molecule type" value="Genomic_DNA"/>
</dbReference>
<evidence type="ECO:0000313" key="2">
    <source>
        <dbReference type="Proteomes" id="UP000054653"/>
    </source>
</evidence>